<dbReference type="Proteomes" id="UP000521199">
    <property type="component" value="Unassembled WGS sequence"/>
</dbReference>
<dbReference type="InterPro" id="IPR014048">
    <property type="entry name" value="MethylDNA_cys_MeTrfase_DNA-bd"/>
</dbReference>
<evidence type="ECO:0000256" key="6">
    <source>
        <dbReference type="ARBA" id="ARBA00022763"/>
    </source>
</evidence>
<dbReference type="SUPFAM" id="SSF53155">
    <property type="entry name" value="Methylated DNA-protein cysteine methyltransferase domain"/>
    <property type="match status" value="1"/>
</dbReference>
<gene>
    <name evidence="12" type="ORF">HNQ52_001256</name>
</gene>
<dbReference type="GO" id="GO:0003908">
    <property type="term" value="F:methylated-DNA-[protein]-cysteine S-methyltransferase activity"/>
    <property type="evidence" value="ECO:0007669"/>
    <property type="project" value="UniProtKB-UniRule"/>
</dbReference>
<dbReference type="InterPro" id="IPR008332">
    <property type="entry name" value="MethylG_MeTrfase_N"/>
</dbReference>
<feature type="domain" description="Methylated-DNA-[protein]-cysteine S-methyltransferase DNA binding" evidence="10">
    <location>
        <begin position="85"/>
        <end position="164"/>
    </location>
</feature>
<evidence type="ECO:0000313" key="13">
    <source>
        <dbReference type="Proteomes" id="UP000521199"/>
    </source>
</evidence>
<accession>A0A7W8FYS9</accession>
<dbReference type="GO" id="GO:0006307">
    <property type="term" value="P:DNA alkylation repair"/>
    <property type="evidence" value="ECO:0007669"/>
    <property type="project" value="UniProtKB-UniRule"/>
</dbReference>
<dbReference type="AlphaFoldDB" id="A0A7W8FYS9"/>
<keyword evidence="7 9" id="KW-0234">DNA repair</keyword>
<comment type="similarity">
    <text evidence="2 9">Belongs to the MGMT family.</text>
</comment>
<dbReference type="SUPFAM" id="SSF46767">
    <property type="entry name" value="Methylated DNA-protein cysteine methyltransferase, C-terminal domain"/>
    <property type="match status" value="1"/>
</dbReference>
<comment type="catalytic activity">
    <reaction evidence="1 9">
        <text>a 4-O-methyl-thymidine in DNA + L-cysteinyl-[protein] = a thymidine in DNA + S-methyl-L-cysteinyl-[protein]</text>
        <dbReference type="Rhea" id="RHEA:53428"/>
        <dbReference type="Rhea" id="RHEA-COMP:10131"/>
        <dbReference type="Rhea" id="RHEA-COMP:10132"/>
        <dbReference type="Rhea" id="RHEA-COMP:13555"/>
        <dbReference type="Rhea" id="RHEA-COMP:13556"/>
        <dbReference type="ChEBI" id="CHEBI:29950"/>
        <dbReference type="ChEBI" id="CHEBI:82612"/>
        <dbReference type="ChEBI" id="CHEBI:137386"/>
        <dbReference type="ChEBI" id="CHEBI:137387"/>
        <dbReference type="EC" id="2.1.1.63"/>
    </reaction>
</comment>
<dbReference type="Pfam" id="PF02870">
    <property type="entry name" value="Methyltransf_1N"/>
    <property type="match status" value="1"/>
</dbReference>
<dbReference type="CDD" id="cd06445">
    <property type="entry name" value="ATase"/>
    <property type="match status" value="1"/>
</dbReference>
<keyword evidence="13" id="KW-1185">Reference proteome</keyword>
<sequence length="174" mass="18750">MTRNTPAHDTVVHTTIPTPIGPLLLVGDPTGLIHIGLPQSRHPLALDPAWRSDPDAFADARRQFDAYFAGERTDFDLPLAPRGTAFQRDVWSALCDIPYGETISYAELAHRIGRPRAVRAVGLANGANPLAIIVPCHRVIGADGSLTGYGGGLAAKRWLLSLERQRTPADFALA</sequence>
<reference evidence="12 13" key="1">
    <citation type="submission" date="2020-08" db="EMBL/GenBank/DDBJ databases">
        <title>Genomic Encyclopedia of Type Strains, Phase IV (KMG-IV): sequencing the most valuable type-strain genomes for metagenomic binning, comparative biology and taxonomic classification.</title>
        <authorList>
            <person name="Goeker M."/>
        </authorList>
    </citation>
    <scope>NUCLEOTIDE SEQUENCE [LARGE SCALE GENOMIC DNA]</scope>
    <source>
        <strain evidence="12 13">DSM 24163</strain>
    </source>
</reference>
<dbReference type="Gene3D" id="1.10.10.10">
    <property type="entry name" value="Winged helix-like DNA-binding domain superfamily/Winged helix DNA-binding domain"/>
    <property type="match status" value="1"/>
</dbReference>
<dbReference type="GO" id="GO:0032259">
    <property type="term" value="P:methylation"/>
    <property type="evidence" value="ECO:0007669"/>
    <property type="project" value="UniProtKB-KW"/>
</dbReference>
<proteinExistence type="inferred from homology"/>
<dbReference type="FunFam" id="1.10.10.10:FF:000214">
    <property type="entry name" value="Methylated-DNA--protein-cysteine methyltransferase"/>
    <property type="match status" value="1"/>
</dbReference>
<feature type="domain" description="Methylguanine DNA methyltransferase ribonuclease-like" evidence="11">
    <location>
        <begin position="11"/>
        <end position="81"/>
    </location>
</feature>
<protein>
    <recommendedName>
        <fullName evidence="9">Methylated-DNA--protein-cysteine methyltransferase</fullName>
        <ecNumber evidence="9">2.1.1.63</ecNumber>
    </recommendedName>
    <alternativeName>
        <fullName evidence="9">6-O-methylguanine-DNA methyltransferase</fullName>
        <shortName evidence="9">MGMT</shortName>
    </alternativeName>
    <alternativeName>
        <fullName evidence="9">O-6-methylguanine-DNA-alkyltransferase</fullName>
    </alternativeName>
</protein>
<evidence type="ECO:0000256" key="5">
    <source>
        <dbReference type="ARBA" id="ARBA00022679"/>
    </source>
</evidence>
<evidence type="ECO:0000256" key="3">
    <source>
        <dbReference type="ARBA" id="ARBA00022490"/>
    </source>
</evidence>
<comment type="function">
    <text evidence="9">Involved in the cellular defense against the biological effects of O6-methylguanine (O6-MeG) and O4-methylthymine (O4-MeT) in DNA. Repairs the methylated nucleobase in DNA by stoichiometrically transferring the methyl group to a cysteine residue in the enzyme. This is a suicide reaction: the enzyme is irreversibly inactivated.</text>
</comment>
<dbReference type="InterPro" id="IPR036217">
    <property type="entry name" value="MethylDNA_cys_MeTrfase_DNAb"/>
</dbReference>
<dbReference type="EMBL" id="JACHHP010000002">
    <property type="protein sequence ID" value="MBB5207727.1"/>
    <property type="molecule type" value="Genomic_DNA"/>
</dbReference>
<keyword evidence="6 9" id="KW-0227">DNA damage</keyword>
<evidence type="ECO:0000256" key="7">
    <source>
        <dbReference type="ARBA" id="ARBA00023204"/>
    </source>
</evidence>
<dbReference type="InterPro" id="IPR001497">
    <property type="entry name" value="MethylDNA_cys_MeTrfase_AS"/>
</dbReference>
<dbReference type="RefSeq" id="WP_183960263.1">
    <property type="nucleotide sequence ID" value="NZ_JACHHP010000002.1"/>
</dbReference>
<comment type="catalytic activity">
    <reaction evidence="8 9">
        <text>a 6-O-methyl-2'-deoxyguanosine in DNA + L-cysteinyl-[protein] = S-methyl-L-cysteinyl-[protein] + a 2'-deoxyguanosine in DNA</text>
        <dbReference type="Rhea" id="RHEA:24000"/>
        <dbReference type="Rhea" id="RHEA-COMP:10131"/>
        <dbReference type="Rhea" id="RHEA-COMP:10132"/>
        <dbReference type="Rhea" id="RHEA-COMP:11367"/>
        <dbReference type="Rhea" id="RHEA-COMP:11368"/>
        <dbReference type="ChEBI" id="CHEBI:29950"/>
        <dbReference type="ChEBI" id="CHEBI:82612"/>
        <dbReference type="ChEBI" id="CHEBI:85445"/>
        <dbReference type="ChEBI" id="CHEBI:85448"/>
        <dbReference type="EC" id="2.1.1.63"/>
    </reaction>
</comment>
<comment type="miscellaneous">
    <text evidence="9">This enzyme catalyzes only one turnover and therefore is not strictly catalytic. According to one definition, an enzyme is a biocatalyst that acts repeatedly and over many reaction cycles.</text>
</comment>
<evidence type="ECO:0000256" key="8">
    <source>
        <dbReference type="ARBA" id="ARBA00049348"/>
    </source>
</evidence>
<evidence type="ECO:0000256" key="9">
    <source>
        <dbReference type="HAMAP-Rule" id="MF_00772"/>
    </source>
</evidence>
<evidence type="ECO:0000256" key="1">
    <source>
        <dbReference type="ARBA" id="ARBA00001286"/>
    </source>
</evidence>
<comment type="caution">
    <text evidence="12">The sequence shown here is derived from an EMBL/GenBank/DDBJ whole genome shotgun (WGS) entry which is preliminary data.</text>
</comment>
<dbReference type="InterPro" id="IPR023546">
    <property type="entry name" value="MGMT"/>
</dbReference>
<dbReference type="GO" id="GO:0005737">
    <property type="term" value="C:cytoplasm"/>
    <property type="evidence" value="ECO:0007669"/>
    <property type="project" value="UniProtKB-SubCell"/>
</dbReference>
<keyword evidence="5 9" id="KW-0808">Transferase</keyword>
<evidence type="ECO:0000259" key="11">
    <source>
        <dbReference type="Pfam" id="PF02870"/>
    </source>
</evidence>
<dbReference type="Gene3D" id="3.30.160.70">
    <property type="entry name" value="Methylated DNA-protein cysteine methyltransferase domain"/>
    <property type="match status" value="1"/>
</dbReference>
<evidence type="ECO:0000313" key="12">
    <source>
        <dbReference type="EMBL" id="MBB5207727.1"/>
    </source>
</evidence>
<dbReference type="PROSITE" id="PS00374">
    <property type="entry name" value="MGMT"/>
    <property type="match status" value="1"/>
</dbReference>
<feature type="active site" description="Nucleophile; methyl group acceptor" evidence="9">
    <location>
        <position position="136"/>
    </location>
</feature>
<evidence type="ECO:0000256" key="4">
    <source>
        <dbReference type="ARBA" id="ARBA00022603"/>
    </source>
</evidence>
<evidence type="ECO:0000259" key="10">
    <source>
        <dbReference type="Pfam" id="PF01035"/>
    </source>
</evidence>
<dbReference type="InterPro" id="IPR036388">
    <property type="entry name" value="WH-like_DNA-bd_sf"/>
</dbReference>
<dbReference type="PANTHER" id="PTHR10815:SF5">
    <property type="entry name" value="METHYLATED-DNA--PROTEIN-CYSTEINE METHYLTRANSFERASE"/>
    <property type="match status" value="1"/>
</dbReference>
<comment type="subcellular location">
    <subcellularLocation>
        <location evidence="9">Cytoplasm</location>
    </subcellularLocation>
</comment>
<name>A0A7W8FYS9_9GAMM</name>
<keyword evidence="3 9" id="KW-0963">Cytoplasm</keyword>
<dbReference type="PANTHER" id="PTHR10815">
    <property type="entry name" value="METHYLATED-DNA--PROTEIN-CYSTEINE METHYLTRANSFERASE"/>
    <property type="match status" value="1"/>
</dbReference>
<dbReference type="HAMAP" id="MF_00772">
    <property type="entry name" value="OGT"/>
    <property type="match status" value="1"/>
</dbReference>
<organism evidence="12 13">
    <name type="scientific">Chiayiivirga flava</name>
    <dbReference type="NCBI Taxonomy" id="659595"/>
    <lineage>
        <taxon>Bacteria</taxon>
        <taxon>Pseudomonadati</taxon>
        <taxon>Pseudomonadota</taxon>
        <taxon>Gammaproteobacteria</taxon>
        <taxon>Lysobacterales</taxon>
        <taxon>Lysobacteraceae</taxon>
        <taxon>Chiayiivirga</taxon>
    </lineage>
</organism>
<keyword evidence="4 9" id="KW-0489">Methyltransferase</keyword>
<dbReference type="Pfam" id="PF01035">
    <property type="entry name" value="DNA_binding_1"/>
    <property type="match status" value="1"/>
</dbReference>
<dbReference type="InterPro" id="IPR036631">
    <property type="entry name" value="MGMT_N_sf"/>
</dbReference>
<dbReference type="NCBIfam" id="TIGR00589">
    <property type="entry name" value="ogt"/>
    <property type="match status" value="1"/>
</dbReference>
<dbReference type="EC" id="2.1.1.63" evidence="9"/>
<evidence type="ECO:0000256" key="2">
    <source>
        <dbReference type="ARBA" id="ARBA00008711"/>
    </source>
</evidence>